<dbReference type="EMBL" id="GBXM01064644">
    <property type="protein sequence ID" value="JAH43933.1"/>
    <property type="molecule type" value="Transcribed_RNA"/>
</dbReference>
<sequence>MHLHGYCNSNHKVAYVSIVQNIMQCFSTLLFKQQCNRQGLN</sequence>
<proteinExistence type="predicted"/>
<reference evidence="1" key="1">
    <citation type="submission" date="2014-11" db="EMBL/GenBank/DDBJ databases">
        <authorList>
            <person name="Amaro Gonzalez C."/>
        </authorList>
    </citation>
    <scope>NUCLEOTIDE SEQUENCE</scope>
</reference>
<dbReference type="AlphaFoldDB" id="A0A0E9STS7"/>
<name>A0A0E9STS7_ANGAN</name>
<accession>A0A0E9STS7</accession>
<protein>
    <submittedName>
        <fullName evidence="1">Uncharacterized protein</fullName>
    </submittedName>
</protein>
<dbReference type="EMBL" id="GBXM01070243">
    <property type="protein sequence ID" value="JAH38334.1"/>
    <property type="molecule type" value="Transcribed_RNA"/>
</dbReference>
<reference evidence="1" key="2">
    <citation type="journal article" date="2015" name="Fish Shellfish Immunol.">
        <title>Early steps in the European eel (Anguilla anguilla)-Vibrio vulnificus interaction in the gills: Role of the RtxA13 toxin.</title>
        <authorList>
            <person name="Callol A."/>
            <person name="Pajuelo D."/>
            <person name="Ebbesson L."/>
            <person name="Teles M."/>
            <person name="MacKenzie S."/>
            <person name="Amaro C."/>
        </authorList>
    </citation>
    <scope>NUCLEOTIDE SEQUENCE</scope>
</reference>
<organism evidence="1">
    <name type="scientific">Anguilla anguilla</name>
    <name type="common">European freshwater eel</name>
    <name type="synonym">Muraena anguilla</name>
    <dbReference type="NCBI Taxonomy" id="7936"/>
    <lineage>
        <taxon>Eukaryota</taxon>
        <taxon>Metazoa</taxon>
        <taxon>Chordata</taxon>
        <taxon>Craniata</taxon>
        <taxon>Vertebrata</taxon>
        <taxon>Euteleostomi</taxon>
        <taxon>Actinopterygii</taxon>
        <taxon>Neopterygii</taxon>
        <taxon>Teleostei</taxon>
        <taxon>Anguilliformes</taxon>
        <taxon>Anguillidae</taxon>
        <taxon>Anguilla</taxon>
    </lineage>
</organism>
<evidence type="ECO:0000313" key="1">
    <source>
        <dbReference type="EMBL" id="JAH43933.1"/>
    </source>
</evidence>